<dbReference type="CDD" id="cd09568">
    <property type="entry name" value="SAM_liprin-alpha1_2_3_4_repeat3"/>
    <property type="match status" value="1"/>
</dbReference>
<dbReference type="GeneID" id="102809482"/>
<keyword evidence="2" id="KW-0175">Coiled coil</keyword>
<dbReference type="Proteomes" id="UP000694865">
    <property type="component" value="Unplaced"/>
</dbReference>
<dbReference type="Pfam" id="PF07647">
    <property type="entry name" value="SAM_2"/>
    <property type="match status" value="1"/>
</dbReference>
<feature type="domain" description="SAM" evidence="3">
    <location>
        <begin position="37"/>
        <end position="106"/>
    </location>
</feature>
<dbReference type="Gene3D" id="1.10.150.50">
    <property type="entry name" value="Transcription Factor, Ets-1"/>
    <property type="match status" value="1"/>
</dbReference>
<dbReference type="InterPro" id="IPR037622">
    <property type="entry name" value="LIP-1_SAM_3"/>
</dbReference>
<dbReference type="PANTHER" id="PTHR12587:SF20">
    <property type="entry name" value="LIPRIN-ALPHA, ISOFORM E"/>
    <property type="match status" value="1"/>
</dbReference>
<evidence type="ECO:0000259" key="3">
    <source>
        <dbReference type="PROSITE" id="PS50105"/>
    </source>
</evidence>
<keyword evidence="4" id="KW-1185">Reference proteome</keyword>
<sequence length="119" mass="13547">TSFQYGIMSLKRVNYSKKELEKSRESSTSEIKDVFVWSNERIIKWVNSVGLRDYATNLIESGVHGGLIALDESFDHNALALALQIPTQNSQARQILEREFSNLLTLGTDRRIDEVCITK</sequence>
<dbReference type="InterPro" id="IPR001660">
    <property type="entry name" value="SAM"/>
</dbReference>
<dbReference type="PROSITE" id="PS50105">
    <property type="entry name" value="SAM_DOMAIN"/>
    <property type="match status" value="1"/>
</dbReference>
<protein>
    <submittedName>
        <fullName evidence="5">Liprin-alpha-4-like</fullName>
    </submittedName>
</protein>
<keyword evidence="1" id="KW-0677">Repeat</keyword>
<gene>
    <name evidence="5" type="primary">LOC102809482</name>
</gene>
<organism evidence="4 5">
    <name type="scientific">Saccoglossus kowalevskii</name>
    <name type="common">Acorn worm</name>
    <dbReference type="NCBI Taxonomy" id="10224"/>
    <lineage>
        <taxon>Eukaryota</taxon>
        <taxon>Metazoa</taxon>
        <taxon>Hemichordata</taxon>
        <taxon>Enteropneusta</taxon>
        <taxon>Harrimaniidae</taxon>
        <taxon>Saccoglossus</taxon>
    </lineage>
</organism>
<evidence type="ECO:0000256" key="2">
    <source>
        <dbReference type="ARBA" id="ARBA00023054"/>
    </source>
</evidence>
<reference evidence="5" key="1">
    <citation type="submission" date="2025-08" db="UniProtKB">
        <authorList>
            <consortium name="RefSeq"/>
        </authorList>
    </citation>
    <scope>IDENTIFICATION</scope>
    <source>
        <tissue evidence="5">Testes</tissue>
    </source>
</reference>
<dbReference type="SUPFAM" id="SSF47769">
    <property type="entry name" value="SAM/Pointed domain"/>
    <property type="match status" value="1"/>
</dbReference>
<accession>A0ABM0M9T0</accession>
<name>A0ABM0M9T0_SACKO</name>
<evidence type="ECO:0000313" key="5">
    <source>
        <dbReference type="RefSeq" id="XP_006816771.1"/>
    </source>
</evidence>
<proteinExistence type="predicted"/>
<dbReference type="InterPro" id="IPR029515">
    <property type="entry name" value="Liprin"/>
</dbReference>
<dbReference type="RefSeq" id="XP_006816771.1">
    <property type="nucleotide sequence ID" value="XM_006816708.1"/>
</dbReference>
<evidence type="ECO:0000256" key="1">
    <source>
        <dbReference type="ARBA" id="ARBA00022737"/>
    </source>
</evidence>
<evidence type="ECO:0000313" key="4">
    <source>
        <dbReference type="Proteomes" id="UP000694865"/>
    </source>
</evidence>
<dbReference type="PANTHER" id="PTHR12587">
    <property type="entry name" value="LAR INTERACTING PROTEIN LIP -RELATED PROTEIN"/>
    <property type="match status" value="1"/>
</dbReference>
<dbReference type="InterPro" id="IPR013761">
    <property type="entry name" value="SAM/pointed_sf"/>
</dbReference>
<feature type="non-terminal residue" evidence="5">
    <location>
        <position position="1"/>
    </location>
</feature>